<dbReference type="InterPro" id="IPR041127">
    <property type="entry name" value="PET_hydrolase/cutinase-like"/>
</dbReference>
<keyword evidence="7" id="KW-1185">Reference proteome</keyword>
<keyword evidence="1 6" id="KW-0378">Hydrolase</keyword>
<comment type="caution">
    <text evidence="6">The sequence shown here is derived from an EMBL/GenBank/DDBJ whole genome shotgun (WGS) entry which is preliminary data.</text>
</comment>
<dbReference type="Proteomes" id="UP000554837">
    <property type="component" value="Unassembled WGS sequence"/>
</dbReference>
<evidence type="ECO:0000259" key="5">
    <source>
        <dbReference type="Pfam" id="PF12740"/>
    </source>
</evidence>
<keyword evidence="4" id="KW-0732">Signal</keyword>
<dbReference type="PANTHER" id="PTHR10272:SF0">
    <property type="entry name" value="PLATELET-ACTIVATING FACTOR ACETYLHYDROLASE"/>
    <property type="match status" value="1"/>
</dbReference>
<evidence type="ECO:0000313" key="7">
    <source>
        <dbReference type="Proteomes" id="UP000554837"/>
    </source>
</evidence>
<protein>
    <submittedName>
        <fullName evidence="6">Dienelactone hydrolase</fullName>
    </submittedName>
</protein>
<dbReference type="GO" id="GO:0003847">
    <property type="term" value="F:1-alkyl-2-acetylglycerophosphocholine esterase activity"/>
    <property type="evidence" value="ECO:0007669"/>
    <property type="project" value="TreeGrafter"/>
</dbReference>
<evidence type="ECO:0000256" key="2">
    <source>
        <dbReference type="ARBA" id="ARBA00022963"/>
    </source>
</evidence>
<sequence>MALLALVLLAQVPPAQADPPISQPAGPHAVGLRVIQPAAPREAGLPAQVLIWYPADTSVSDAPPLRYGDLMATRLSALRTDLSATQLREGRAQQQASLMRRLGVSGQAVLDAPLQARSQAVPAPGRFPLVVYAAGVGGPADENADLFEYLASHGYVVVSSVGMGADGREVEETLAHVEPQVATLQALIRQAPQWTAADPQRVAVMGWSWGGMSNLFAAARDPQIGAIISLDGTREPALTRQIDVQRLTAPWLYVSRSPDTIAQIQRSGIDTTFSLLNAAQYAEVTQLIVYPMQHADFVSRRMREASDAGYGEYSRAEVRQAFGMVALYVRHFLDAHLRQQASSLEFLARKPVANGAVPHSLRIDIRPPAKP</sequence>
<organism evidence="6 7">
    <name type="scientific">Inhella inkyongensis</name>
    <dbReference type="NCBI Taxonomy" id="392593"/>
    <lineage>
        <taxon>Bacteria</taxon>
        <taxon>Pseudomonadati</taxon>
        <taxon>Pseudomonadota</taxon>
        <taxon>Betaproteobacteria</taxon>
        <taxon>Burkholderiales</taxon>
        <taxon>Sphaerotilaceae</taxon>
        <taxon>Inhella</taxon>
    </lineage>
</organism>
<evidence type="ECO:0000256" key="3">
    <source>
        <dbReference type="ARBA" id="ARBA00023098"/>
    </source>
</evidence>
<dbReference type="GO" id="GO:0016042">
    <property type="term" value="P:lipid catabolic process"/>
    <property type="evidence" value="ECO:0007669"/>
    <property type="project" value="UniProtKB-KW"/>
</dbReference>
<dbReference type="RefSeq" id="WP_138854935.1">
    <property type="nucleotide sequence ID" value="NZ_CP040709.1"/>
</dbReference>
<gene>
    <name evidence="6" type="ORF">HNQ51_002362</name>
</gene>
<dbReference type="Pfam" id="PF12740">
    <property type="entry name" value="PETase"/>
    <property type="match status" value="1"/>
</dbReference>
<feature type="domain" description="PET hydrolase/cutinase-like" evidence="5">
    <location>
        <begin position="149"/>
        <end position="274"/>
    </location>
</feature>
<accession>A0A840S5R3</accession>
<dbReference type="OrthoDB" id="9814760at2"/>
<dbReference type="Gene3D" id="3.40.50.1820">
    <property type="entry name" value="alpha/beta hydrolase"/>
    <property type="match status" value="2"/>
</dbReference>
<dbReference type="AlphaFoldDB" id="A0A840S5R3"/>
<dbReference type="InterPro" id="IPR029058">
    <property type="entry name" value="AB_hydrolase_fold"/>
</dbReference>
<reference evidence="6 7" key="1">
    <citation type="submission" date="2020-08" db="EMBL/GenBank/DDBJ databases">
        <title>Genomic Encyclopedia of Type Strains, Phase IV (KMG-IV): sequencing the most valuable type-strain genomes for metagenomic binning, comparative biology and taxonomic classification.</title>
        <authorList>
            <person name="Goeker M."/>
        </authorList>
    </citation>
    <scope>NUCLEOTIDE SEQUENCE [LARGE SCALE GENOMIC DNA]</scope>
    <source>
        <strain evidence="6 7">DSM 23958</strain>
    </source>
</reference>
<keyword evidence="2" id="KW-0442">Lipid degradation</keyword>
<dbReference type="PANTHER" id="PTHR10272">
    <property type="entry name" value="PLATELET-ACTIVATING FACTOR ACETYLHYDROLASE"/>
    <property type="match status" value="1"/>
</dbReference>
<feature type="signal peptide" evidence="4">
    <location>
        <begin position="1"/>
        <end position="17"/>
    </location>
</feature>
<proteinExistence type="predicted"/>
<keyword evidence="3" id="KW-0443">Lipid metabolism</keyword>
<dbReference type="EMBL" id="JACHHO010000003">
    <property type="protein sequence ID" value="MBB5205043.1"/>
    <property type="molecule type" value="Genomic_DNA"/>
</dbReference>
<evidence type="ECO:0000313" key="6">
    <source>
        <dbReference type="EMBL" id="MBB5205043.1"/>
    </source>
</evidence>
<name>A0A840S5R3_9BURK</name>
<feature type="chain" id="PRO_5032678573" evidence="4">
    <location>
        <begin position="18"/>
        <end position="371"/>
    </location>
</feature>
<dbReference type="SUPFAM" id="SSF53474">
    <property type="entry name" value="alpha/beta-Hydrolases"/>
    <property type="match status" value="1"/>
</dbReference>
<evidence type="ECO:0000256" key="1">
    <source>
        <dbReference type="ARBA" id="ARBA00022801"/>
    </source>
</evidence>
<evidence type="ECO:0000256" key="4">
    <source>
        <dbReference type="SAM" id="SignalP"/>
    </source>
</evidence>